<proteinExistence type="predicted"/>
<evidence type="ECO:0000256" key="4">
    <source>
        <dbReference type="ARBA" id="ARBA00023002"/>
    </source>
</evidence>
<dbReference type="GO" id="GO:0005739">
    <property type="term" value="C:mitochondrion"/>
    <property type="evidence" value="ECO:0007669"/>
    <property type="project" value="GOC"/>
</dbReference>
<dbReference type="Gene3D" id="1.20.58.100">
    <property type="entry name" value="Fumarate reductase/succinate dehydrogenase flavoprotein-like, C-terminal domain"/>
    <property type="match status" value="1"/>
</dbReference>
<keyword evidence="2" id="KW-0816">Tricarboxylic acid cycle</keyword>
<evidence type="ECO:0000256" key="2">
    <source>
        <dbReference type="ARBA" id="ARBA00022532"/>
    </source>
</evidence>
<dbReference type="PANTHER" id="PTHR11632:SF51">
    <property type="entry name" value="SUCCINATE DEHYDROGENASE [UBIQUINONE] FLAVOPROTEIN SUBUNIT, MITOCHONDRIAL"/>
    <property type="match status" value="1"/>
</dbReference>
<dbReference type="Gene3D" id="3.50.50.60">
    <property type="entry name" value="FAD/NAD(P)-binding domain"/>
    <property type="match status" value="1"/>
</dbReference>
<evidence type="ECO:0000256" key="3">
    <source>
        <dbReference type="ARBA" id="ARBA00022630"/>
    </source>
</evidence>
<keyword evidence="4" id="KW-0560">Oxidoreductase</keyword>
<dbReference type="InterPro" id="IPR015939">
    <property type="entry name" value="Fum_Rdtase/Succ_DH_flav-like_C"/>
</dbReference>
<dbReference type="GO" id="GO:0006121">
    <property type="term" value="P:mitochondrial electron transport, succinate to ubiquinone"/>
    <property type="evidence" value="ECO:0007669"/>
    <property type="project" value="TreeGrafter"/>
</dbReference>
<dbReference type="Pfam" id="PF00890">
    <property type="entry name" value="FAD_binding_2"/>
    <property type="match status" value="1"/>
</dbReference>
<organism evidence="7 8">
    <name type="scientific">Kingdonia uniflora</name>
    <dbReference type="NCBI Taxonomy" id="39325"/>
    <lineage>
        <taxon>Eukaryota</taxon>
        <taxon>Viridiplantae</taxon>
        <taxon>Streptophyta</taxon>
        <taxon>Embryophyta</taxon>
        <taxon>Tracheophyta</taxon>
        <taxon>Spermatophyta</taxon>
        <taxon>Magnoliopsida</taxon>
        <taxon>Ranunculales</taxon>
        <taxon>Circaeasteraceae</taxon>
        <taxon>Kingdonia</taxon>
    </lineage>
</organism>
<keyword evidence="8" id="KW-1185">Reference proteome</keyword>
<dbReference type="InterPro" id="IPR003953">
    <property type="entry name" value="FAD-dep_OxRdtase_2_FAD-bd"/>
</dbReference>
<dbReference type="GO" id="GO:0009055">
    <property type="term" value="F:electron transfer activity"/>
    <property type="evidence" value="ECO:0007669"/>
    <property type="project" value="TreeGrafter"/>
</dbReference>
<dbReference type="SUPFAM" id="SSF46977">
    <property type="entry name" value="Succinate dehydrogenase/fumarate reductase flavoprotein C-terminal domain"/>
    <property type="match status" value="1"/>
</dbReference>
<evidence type="ECO:0000259" key="5">
    <source>
        <dbReference type="Pfam" id="PF00890"/>
    </source>
</evidence>
<feature type="domain" description="FAD-dependent oxidoreductase 2 FAD-binding" evidence="5">
    <location>
        <begin position="26"/>
        <end position="78"/>
    </location>
</feature>
<dbReference type="InterPro" id="IPR036188">
    <property type="entry name" value="FAD/NAD-bd_sf"/>
</dbReference>
<dbReference type="Gene3D" id="4.10.80.40">
    <property type="entry name" value="succinate dehydrogenase protein domain"/>
    <property type="match status" value="1"/>
</dbReference>
<evidence type="ECO:0000259" key="6">
    <source>
        <dbReference type="Pfam" id="PF02910"/>
    </source>
</evidence>
<reference evidence="7 8" key="1">
    <citation type="journal article" date="2020" name="IScience">
        <title>Genome Sequencing of the Endangered Kingdonia uniflora (Circaeasteraceae, Ranunculales) Reveals Potential Mechanisms of Evolutionary Specialization.</title>
        <authorList>
            <person name="Sun Y."/>
            <person name="Deng T."/>
            <person name="Zhang A."/>
            <person name="Moore M.J."/>
            <person name="Landis J.B."/>
            <person name="Lin N."/>
            <person name="Zhang H."/>
            <person name="Zhang X."/>
            <person name="Huang J."/>
            <person name="Zhang X."/>
            <person name="Sun H."/>
            <person name="Wang H."/>
        </authorList>
    </citation>
    <scope>NUCLEOTIDE SEQUENCE [LARGE SCALE GENOMIC DNA]</scope>
    <source>
        <strain evidence="7">TB1705</strain>
        <tissue evidence="7">Leaf</tissue>
    </source>
</reference>
<name>A0A7J7M929_9MAGN</name>
<dbReference type="FunFam" id="4.10.80.40:FF:000002">
    <property type="entry name" value="Succinate dehydrogenase [ubiquinone] flavoprotein subunit, mitochondrial"/>
    <property type="match status" value="1"/>
</dbReference>
<gene>
    <name evidence="7" type="ORF">GIB67_020606</name>
</gene>
<dbReference type="EMBL" id="JACGCM010001700">
    <property type="protein sequence ID" value="KAF6151284.1"/>
    <property type="molecule type" value="Genomic_DNA"/>
</dbReference>
<dbReference type="GO" id="GO:0008177">
    <property type="term" value="F:succinate dehydrogenase (quinone) activity"/>
    <property type="evidence" value="ECO:0007669"/>
    <property type="project" value="TreeGrafter"/>
</dbReference>
<accession>A0A7J7M929</accession>
<dbReference type="InterPro" id="IPR030664">
    <property type="entry name" value="SdhA/FrdA/AprA"/>
</dbReference>
<protein>
    <recommendedName>
        <fullName evidence="9">Succinate dehydrogenase</fullName>
    </recommendedName>
</protein>
<dbReference type="GO" id="GO:0006099">
    <property type="term" value="P:tricarboxylic acid cycle"/>
    <property type="evidence" value="ECO:0007669"/>
    <property type="project" value="UniProtKB-KW"/>
</dbReference>
<dbReference type="Pfam" id="PF02910">
    <property type="entry name" value="Succ_DH_flav_C"/>
    <property type="match status" value="1"/>
</dbReference>
<evidence type="ECO:0000313" key="7">
    <source>
        <dbReference type="EMBL" id="KAF6151284.1"/>
    </source>
</evidence>
<comment type="pathway">
    <text evidence="1">Carbohydrate metabolism; tricarboxylic acid cycle.</text>
</comment>
<sequence>MPILRFLSTESTGGRSSYMIVDHTYDAIVVGAGGAGLRAAIGLSGHGFNTAYITKLFLTRSHTVVSQGGINASGNETQYPVFLEYFALDRILDSEACANRVAEIHKPRENQKPLENDAGEKTLHAFCTQETLEEGCQLIDMAWESSRDVKLQDRRLIWNSDLIETIELENLLINACITMHSSEPRKESRRAHAREDFTTRDDVSRMKHILGYWENEKVRLDYRPVHMNTLDDEIQTFPPKARVY</sequence>
<comment type="caution">
    <text evidence="7">The sequence shown here is derived from an EMBL/GenBank/DDBJ whole genome shotgun (WGS) entry which is preliminary data.</text>
</comment>
<feature type="domain" description="Fumarate reductase/succinate dehydrogenase flavoprotein-like C-terminal" evidence="6">
    <location>
        <begin position="122"/>
        <end position="244"/>
    </location>
</feature>
<evidence type="ECO:0000313" key="8">
    <source>
        <dbReference type="Proteomes" id="UP000541444"/>
    </source>
</evidence>
<dbReference type="InterPro" id="IPR037099">
    <property type="entry name" value="Fum_R/Succ_DH_flav-like_C_sf"/>
</dbReference>
<dbReference type="Proteomes" id="UP000541444">
    <property type="component" value="Unassembled WGS sequence"/>
</dbReference>
<dbReference type="SUPFAM" id="SSF51905">
    <property type="entry name" value="FAD/NAD(P)-binding domain"/>
    <property type="match status" value="1"/>
</dbReference>
<evidence type="ECO:0000256" key="1">
    <source>
        <dbReference type="ARBA" id="ARBA00005163"/>
    </source>
</evidence>
<dbReference type="PANTHER" id="PTHR11632">
    <property type="entry name" value="SUCCINATE DEHYDROGENASE 2 FLAVOPROTEIN SUBUNIT"/>
    <property type="match status" value="1"/>
</dbReference>
<dbReference type="GO" id="GO:0050660">
    <property type="term" value="F:flavin adenine dinucleotide binding"/>
    <property type="evidence" value="ECO:0007669"/>
    <property type="project" value="TreeGrafter"/>
</dbReference>
<dbReference type="AlphaFoldDB" id="A0A7J7M929"/>
<evidence type="ECO:0008006" key="9">
    <source>
        <dbReference type="Google" id="ProtNLM"/>
    </source>
</evidence>
<dbReference type="OrthoDB" id="1904768at2759"/>
<keyword evidence="3" id="KW-0285">Flavoprotein</keyword>